<reference evidence="1 2" key="1">
    <citation type="submission" date="2018-03" db="EMBL/GenBank/DDBJ databases">
        <title>The draft genome of Mesorhizobium sp. 6GN-30.</title>
        <authorList>
            <person name="Liu L."/>
            <person name="Li L."/>
            <person name="Wang T."/>
            <person name="Zhang X."/>
            <person name="Liang L."/>
        </authorList>
    </citation>
    <scope>NUCLEOTIDE SEQUENCE [LARGE SCALE GENOMIC DNA]</scope>
    <source>
        <strain evidence="1 2">6GN30</strain>
    </source>
</reference>
<protein>
    <submittedName>
        <fullName evidence="1">Uncharacterized protein</fullName>
    </submittedName>
</protein>
<dbReference type="RefSeq" id="WP_106772599.1">
    <property type="nucleotide sequence ID" value="NZ_PXYK01000011.1"/>
</dbReference>
<dbReference type="EMBL" id="PXYK01000011">
    <property type="protein sequence ID" value="PSJ59524.1"/>
    <property type="molecule type" value="Genomic_DNA"/>
</dbReference>
<name>A0A2P7SAK1_9HYPH</name>
<dbReference type="Proteomes" id="UP000241229">
    <property type="component" value="Unassembled WGS sequence"/>
</dbReference>
<comment type="caution">
    <text evidence="1">The sequence shown here is derived from an EMBL/GenBank/DDBJ whole genome shotgun (WGS) entry which is preliminary data.</text>
</comment>
<evidence type="ECO:0000313" key="1">
    <source>
        <dbReference type="EMBL" id="PSJ59524.1"/>
    </source>
</evidence>
<dbReference type="AlphaFoldDB" id="A0A2P7SAK1"/>
<organism evidence="1 2">
    <name type="scientific">Kumtagia ephedrae</name>
    <dbReference type="NCBI Taxonomy" id="2116701"/>
    <lineage>
        <taxon>Bacteria</taxon>
        <taxon>Pseudomonadati</taxon>
        <taxon>Pseudomonadota</taxon>
        <taxon>Alphaproteobacteria</taxon>
        <taxon>Hyphomicrobiales</taxon>
        <taxon>Phyllobacteriaceae</taxon>
        <taxon>Kumtagia</taxon>
    </lineage>
</organism>
<proteinExistence type="predicted"/>
<evidence type="ECO:0000313" key="2">
    <source>
        <dbReference type="Proteomes" id="UP000241229"/>
    </source>
</evidence>
<sequence length="68" mass="7287">MTSADISSEKMTMISHLVRAVSLHGPDPGAAAKTQAAQTAAQRTVAGRMSESDLRAVIYDSLFLPRDR</sequence>
<accession>A0A2P7SAK1</accession>
<gene>
    <name evidence="1" type="ORF">C7I84_12865</name>
</gene>
<keyword evidence="2" id="KW-1185">Reference proteome</keyword>